<evidence type="ECO:0000313" key="7">
    <source>
        <dbReference type="Proteomes" id="UP001497512"/>
    </source>
</evidence>
<accession>A0ABP0TNC3</accession>
<dbReference type="Pfam" id="PF25507">
    <property type="entry name" value="OB_POT1A"/>
    <property type="match status" value="1"/>
</dbReference>
<dbReference type="InterPro" id="IPR012340">
    <property type="entry name" value="NA-bd_OB-fold"/>
</dbReference>
<name>A0ABP0TNC3_9BRYO</name>
<dbReference type="EMBL" id="OZ019905">
    <property type="protein sequence ID" value="CAK9200966.1"/>
    <property type="molecule type" value="Genomic_DNA"/>
</dbReference>
<dbReference type="SMART" id="SM00976">
    <property type="entry name" value="Telo_bind"/>
    <property type="match status" value="1"/>
</dbReference>
<dbReference type="Pfam" id="PF02765">
    <property type="entry name" value="POT1"/>
    <property type="match status" value="1"/>
</dbReference>
<comment type="subcellular location">
    <subcellularLocation>
        <location evidence="1">Chromosome</location>
        <location evidence="1">Telomere</location>
    </subcellularLocation>
</comment>
<gene>
    <name evidence="6" type="ORF">CSSPTR1EN2_LOCUS5671</name>
</gene>
<dbReference type="InterPro" id="IPR057620">
    <property type="entry name" value="POT1A/B-like_OB"/>
</dbReference>
<sequence length="467" mass="53135">MAQGQYSYMRLQDAVLHMNERVNFYGVVAEYEQPKSTRGKDFICTMTVVDMSYHSTGLRVLYFARAVEMLPRVRALGDIIRFHRIMVKLASTLVCMGHPSKGSAFVLLPGMEGQGYEPYQMSHSHFTLEQVDRTMVDLMRSWVRTHPLDMGTGSNKYMVSIKDMKVGSYFDLCCKILFVHDQDIDDRAVTIYVWDGTDAPPADIEDIEQWRWSHIEFTVSREVMQGFPAVGTVLPLLSDMPGDVLPPQLPVAGDWVKLRNLACRIHDGQYEGIILRESKISLLPVSTQLVQNCERAYQERLATVEGRLPQWCPKPPQCITVTDYDHVSFSTLREVLAHPQVTHKFRCMVQVMATWPSDVLDFCGLGAGGTFVYAVCLTLEDPTARLRALLYGEDAVEFFNGHPAADLREQGATVEALQRKVHRLLGQQDTDPHNPPWINCCLKSYYTDKSHPWDSRQFRIFGTRFPG</sequence>
<protein>
    <recommendedName>
        <fullName evidence="5">Telomeric single stranded DNA binding POT1/Cdc13 domain-containing protein</fullName>
    </recommendedName>
</protein>
<dbReference type="PANTHER" id="PTHR14513:SF0">
    <property type="entry name" value="PROTECTION OF TELOMERES PROTEIN 1"/>
    <property type="match status" value="1"/>
</dbReference>
<evidence type="ECO:0000256" key="1">
    <source>
        <dbReference type="ARBA" id="ARBA00004574"/>
    </source>
</evidence>
<keyword evidence="4" id="KW-0238">DNA-binding</keyword>
<dbReference type="SUPFAM" id="SSF50249">
    <property type="entry name" value="Nucleic acid-binding proteins"/>
    <property type="match status" value="2"/>
</dbReference>
<dbReference type="InterPro" id="IPR011564">
    <property type="entry name" value="Telomer_end-bd_POT1/Cdc13"/>
</dbReference>
<evidence type="ECO:0000313" key="6">
    <source>
        <dbReference type="EMBL" id="CAK9200966.1"/>
    </source>
</evidence>
<dbReference type="InterPro" id="IPR028389">
    <property type="entry name" value="POT1"/>
</dbReference>
<evidence type="ECO:0000256" key="4">
    <source>
        <dbReference type="ARBA" id="ARBA00023125"/>
    </source>
</evidence>
<keyword evidence="2" id="KW-0158">Chromosome</keyword>
<organism evidence="6 7">
    <name type="scientific">Sphagnum troendelagicum</name>
    <dbReference type="NCBI Taxonomy" id="128251"/>
    <lineage>
        <taxon>Eukaryota</taxon>
        <taxon>Viridiplantae</taxon>
        <taxon>Streptophyta</taxon>
        <taxon>Embryophyta</taxon>
        <taxon>Bryophyta</taxon>
        <taxon>Sphagnophytina</taxon>
        <taxon>Sphagnopsida</taxon>
        <taxon>Sphagnales</taxon>
        <taxon>Sphagnaceae</taxon>
        <taxon>Sphagnum</taxon>
    </lineage>
</organism>
<evidence type="ECO:0000256" key="2">
    <source>
        <dbReference type="ARBA" id="ARBA00022454"/>
    </source>
</evidence>
<feature type="domain" description="Telomeric single stranded DNA binding POT1/Cdc13" evidence="5">
    <location>
        <begin position="8"/>
        <end position="144"/>
    </location>
</feature>
<dbReference type="Gene3D" id="2.40.50.140">
    <property type="entry name" value="Nucleic acid-binding proteins"/>
    <property type="match status" value="2"/>
</dbReference>
<proteinExistence type="predicted"/>
<dbReference type="CDD" id="cd04497">
    <property type="entry name" value="hPOT1_OB1_like"/>
    <property type="match status" value="1"/>
</dbReference>
<evidence type="ECO:0000259" key="5">
    <source>
        <dbReference type="SMART" id="SM00976"/>
    </source>
</evidence>
<reference evidence="6" key="1">
    <citation type="submission" date="2024-02" db="EMBL/GenBank/DDBJ databases">
        <authorList>
            <consortium name="ELIXIR-Norway"/>
            <consortium name="Elixir Norway"/>
        </authorList>
    </citation>
    <scope>NUCLEOTIDE SEQUENCE</scope>
</reference>
<evidence type="ECO:0000256" key="3">
    <source>
        <dbReference type="ARBA" id="ARBA00022895"/>
    </source>
</evidence>
<dbReference type="PANTHER" id="PTHR14513">
    <property type="entry name" value="PROTECTION OF TELOMERES 1"/>
    <property type="match status" value="1"/>
</dbReference>
<dbReference type="Proteomes" id="UP001497512">
    <property type="component" value="Chromosome 13"/>
</dbReference>
<keyword evidence="3" id="KW-0779">Telomere</keyword>
<keyword evidence="7" id="KW-1185">Reference proteome</keyword>